<feature type="transmembrane region" description="Helical" evidence="1">
    <location>
        <begin position="211"/>
        <end position="234"/>
    </location>
</feature>
<evidence type="ECO:0000313" key="3">
    <source>
        <dbReference type="Proteomes" id="UP000001940"/>
    </source>
</evidence>
<dbReference type="GeneID" id="182161"/>
<accession>O17557</accession>
<dbReference type="UCSC" id="C03E10.1">
    <property type="organism name" value="c. elegans"/>
</dbReference>
<dbReference type="PhylomeDB" id="O17557"/>
<name>O17557_CAEEL</name>
<feature type="transmembrane region" description="Helical" evidence="1">
    <location>
        <begin position="6"/>
        <end position="26"/>
    </location>
</feature>
<dbReference type="EMBL" id="BX284605">
    <property type="protein sequence ID" value="CAB03820.3"/>
    <property type="molecule type" value="Genomic_DNA"/>
</dbReference>
<dbReference type="SMR" id="O17557"/>
<dbReference type="KEGG" id="cel:CELE_C03E10.1"/>
<dbReference type="HOGENOM" id="CLU_937615_0_0_1"/>
<feature type="transmembrane region" description="Helical" evidence="1">
    <location>
        <begin position="83"/>
        <end position="106"/>
    </location>
</feature>
<dbReference type="PaxDb" id="6239-C03E10.1"/>
<dbReference type="OrthoDB" id="10422557at2759"/>
<sequence length="309" mass="35493">MNIWAIIVFTDYAIAAIGVIANLLYFKLVVLNKYFDGYCRITSFIISVSMFLVIVSQVISSVICLTQDGTYFSSAHCGETDLYYFMGYLAPIGEFSTSAGIFILVFERYASVYFPSFRLSSAYKIWFLQIILIHFGALCVFVYLQKIDKSAFALLSSVFAVSVIYLSSFLLEIFLYFSAKNRYYKTIGQMCLTKRYMLSESFELCQSSFNAILCALLINTLLFVSFWLFVLNIIPFGVIYQFFLIYGVMKVVSATLFPILFIYGSKSIRKKILTRSKIKSTEVRKLDGNKIILSQTQEEYFKELQNTWS</sequence>
<keyword evidence="1" id="KW-1133">Transmembrane helix</keyword>
<proteinExistence type="predicted"/>
<dbReference type="WormBase" id="C03E10.1">
    <property type="protein sequence ID" value="CE52374"/>
    <property type="gene ID" value="WBGene00007279"/>
</dbReference>
<dbReference type="CTD" id="182161"/>
<gene>
    <name evidence="2 4" type="ORF">C03E10.1</name>
    <name evidence="2" type="ORF">CELE_C03E10.1</name>
</gene>
<feature type="transmembrane region" description="Helical" evidence="1">
    <location>
        <begin position="126"/>
        <end position="145"/>
    </location>
</feature>
<protein>
    <submittedName>
        <fullName evidence="2">G_PROTEIN_RECEP_F1_2 domain-containing protein</fullName>
    </submittedName>
</protein>
<dbReference type="Proteomes" id="UP000001940">
    <property type="component" value="Chromosome V"/>
</dbReference>
<keyword evidence="3" id="KW-1185">Reference proteome</keyword>
<keyword evidence="1" id="KW-0812">Transmembrane</keyword>
<dbReference type="eggNOG" id="ENOG502TJA0">
    <property type="taxonomic scope" value="Eukaryota"/>
</dbReference>
<feature type="transmembrane region" description="Helical" evidence="1">
    <location>
        <begin position="151"/>
        <end position="177"/>
    </location>
</feature>
<feature type="transmembrane region" description="Helical" evidence="1">
    <location>
        <begin position="240"/>
        <end position="263"/>
    </location>
</feature>
<evidence type="ECO:0000256" key="1">
    <source>
        <dbReference type="SAM" id="Phobius"/>
    </source>
</evidence>
<dbReference type="InParanoid" id="O17557"/>
<dbReference type="AlphaFoldDB" id="O17557"/>
<organism evidence="2 3">
    <name type="scientific">Caenorhabditis elegans</name>
    <dbReference type="NCBI Taxonomy" id="6239"/>
    <lineage>
        <taxon>Eukaryota</taxon>
        <taxon>Metazoa</taxon>
        <taxon>Ecdysozoa</taxon>
        <taxon>Nematoda</taxon>
        <taxon>Chromadorea</taxon>
        <taxon>Rhabditida</taxon>
        <taxon>Rhabditina</taxon>
        <taxon>Rhabditomorpha</taxon>
        <taxon>Rhabditoidea</taxon>
        <taxon>Rhabditidae</taxon>
        <taxon>Peloderinae</taxon>
        <taxon>Caenorhabditis</taxon>
    </lineage>
</organism>
<reference evidence="2 3" key="1">
    <citation type="journal article" date="1998" name="Science">
        <title>Genome sequence of the nematode C. elegans: a platform for investigating biology.</title>
        <authorList>
            <consortium name="The C. elegans sequencing consortium"/>
            <person name="Sulson J.E."/>
            <person name="Waterston R."/>
        </authorList>
    </citation>
    <scope>NUCLEOTIDE SEQUENCE [LARGE SCALE GENOMIC DNA]</scope>
    <source>
        <strain evidence="2 3">Bristol N2</strain>
    </source>
</reference>
<keyword evidence="1" id="KW-0472">Membrane</keyword>
<dbReference type="AGR" id="WB:WBGene00007279"/>
<dbReference type="RefSeq" id="NP_001343573.1">
    <property type="nucleotide sequence ID" value="NM_001356740.1"/>
</dbReference>
<feature type="transmembrane region" description="Helical" evidence="1">
    <location>
        <begin position="38"/>
        <end position="63"/>
    </location>
</feature>
<evidence type="ECO:0000313" key="4">
    <source>
        <dbReference type="WormBase" id="C03E10.1"/>
    </source>
</evidence>
<evidence type="ECO:0000313" key="2">
    <source>
        <dbReference type="EMBL" id="CAB03820.3"/>
    </source>
</evidence>